<name>A0P4W0_9PROT</name>
<feature type="binding site" evidence="6">
    <location>
        <begin position="281"/>
        <end position="288"/>
    </location>
    <ligand>
        <name>FAD</name>
        <dbReference type="ChEBI" id="CHEBI:57692"/>
    </ligand>
</feature>
<dbReference type="InterPro" id="IPR006050">
    <property type="entry name" value="DNA_photolyase_N"/>
</dbReference>
<evidence type="ECO:0000313" key="10">
    <source>
        <dbReference type="Proteomes" id="UP000054262"/>
    </source>
</evidence>
<dbReference type="Proteomes" id="UP000054262">
    <property type="component" value="Unassembled WGS sequence"/>
</dbReference>
<dbReference type="GO" id="GO:0071949">
    <property type="term" value="F:FAD binding"/>
    <property type="evidence" value="ECO:0007669"/>
    <property type="project" value="TreeGrafter"/>
</dbReference>
<keyword evidence="5 7" id="KW-0157">Chromophore</keyword>
<dbReference type="SUPFAM" id="SSF52425">
    <property type="entry name" value="Cryptochrome/photolyase, N-terminal domain"/>
    <property type="match status" value="1"/>
</dbReference>
<feature type="binding site" evidence="6">
    <location>
        <begin position="241"/>
        <end position="245"/>
    </location>
    <ligand>
        <name>FAD</name>
        <dbReference type="ChEBI" id="CHEBI:57692"/>
    </ligand>
</feature>
<comment type="caution">
    <text evidence="9">The sequence shown here is derived from an EMBL/GenBank/DDBJ whole genome shotgun (WGS) entry which is preliminary data.</text>
</comment>
<evidence type="ECO:0000259" key="8">
    <source>
        <dbReference type="PROSITE" id="PS51645"/>
    </source>
</evidence>
<dbReference type="PANTHER" id="PTHR11455:SF22">
    <property type="entry name" value="CRYPTOCHROME DASH"/>
    <property type="match status" value="1"/>
</dbReference>
<dbReference type="InterPro" id="IPR014729">
    <property type="entry name" value="Rossmann-like_a/b/a_fold"/>
</dbReference>
<dbReference type="InterPro" id="IPR036134">
    <property type="entry name" value="Crypto/Photolyase_FAD-like_sf"/>
</dbReference>
<dbReference type="Pfam" id="PF03441">
    <property type="entry name" value="FAD_binding_7"/>
    <property type="match status" value="1"/>
</dbReference>
<feature type="binding site" evidence="6">
    <location>
        <position position="228"/>
    </location>
    <ligand>
        <name>FAD</name>
        <dbReference type="ChEBI" id="CHEBI:57692"/>
    </ligand>
</feature>
<keyword evidence="10" id="KW-1185">Reference proteome</keyword>
<feature type="domain" description="Photolyase/cryptochrome alpha/beta" evidence="8">
    <location>
        <begin position="1"/>
        <end position="131"/>
    </location>
</feature>
<sequence>MKSIYWFRNDLRLEDNAALNSALNNSDHILFVHIDDDMNDAECEWQFSRRGQHRKIFMYQGLEELQLNLKSYGHHLNRFVGKTNLIFQELINRHHINSVYCESINAFEEQAQERLIKELGVNLYSYYQSSMYMPHQLPFDIKDLPDVFTHFRKNIETTGIVPEEPIALSGQIKNTIPILDSKTNLTQELTEDYSQSSFPISDKKFKGGERTAQLHIDQYFQSDYPNSYKYSRNNLMGIECSTKFSPWLSLGFISANQIYSALKRYEQRNSANDSTYWIYFELLWRDYFRFLFMKYGKIFFYKNGLGLSNKSFQHNEEKFNEWKNGKTPSSFINAGISELNQTGFISNRMRQILASYLVNELACDWRAGAAWFEHQLIDYDVYSNYGNWSYIAGVGTDPRGGRHFNVDKQKNTYDPDGSYEKEWIKL</sequence>
<dbReference type="SUPFAM" id="SSF48173">
    <property type="entry name" value="Cryptochrome/photolyase FAD-binding domain"/>
    <property type="match status" value="1"/>
</dbReference>
<dbReference type="InterPro" id="IPR005101">
    <property type="entry name" value="Cryptochr/Photolyase_FAD-bd"/>
</dbReference>
<gene>
    <name evidence="9" type="ORF">MB2181_00815</name>
</gene>
<evidence type="ECO:0000256" key="1">
    <source>
        <dbReference type="ARBA" id="ARBA00005862"/>
    </source>
</evidence>
<dbReference type="PANTHER" id="PTHR11455">
    <property type="entry name" value="CRYPTOCHROME"/>
    <property type="match status" value="1"/>
</dbReference>
<evidence type="ECO:0000256" key="7">
    <source>
        <dbReference type="RuleBase" id="RU367151"/>
    </source>
</evidence>
<keyword evidence="3 6" id="KW-0285">Flavoprotein</keyword>
<reference evidence="9 10" key="1">
    <citation type="submission" date="2006-11" db="EMBL/GenBank/DDBJ databases">
        <authorList>
            <person name="Giovannoni S."/>
            <person name="Vergin K."/>
            <person name="Ferriera S."/>
            <person name="Johnson J."/>
            <person name="Kravitz S."/>
            <person name="Beeson K."/>
            <person name="Sutton G."/>
            <person name="Rogers Y.-H."/>
            <person name="Friedman R."/>
            <person name="Frazier M."/>
            <person name="Venter J.C."/>
        </authorList>
    </citation>
    <scope>NUCLEOTIDE SEQUENCE [LARGE SCALE GENOMIC DNA]</scope>
    <source>
        <strain evidence="9 10">HTCC2181</strain>
    </source>
</reference>
<comment type="cofactor">
    <cofactor evidence="7">
        <name>(6R)-5,10-methylene-5,6,7,8-tetrahydrofolate</name>
        <dbReference type="ChEBI" id="CHEBI:15636"/>
    </cofactor>
    <text evidence="7">Binds 1 5,10-methenyltetrahydrofolate (MTHF) per subunit.</text>
</comment>
<dbReference type="Gene3D" id="1.25.40.80">
    <property type="match status" value="1"/>
</dbReference>
<evidence type="ECO:0000256" key="4">
    <source>
        <dbReference type="ARBA" id="ARBA00022827"/>
    </source>
</evidence>
<feature type="binding site" evidence="6">
    <location>
        <begin position="378"/>
        <end position="380"/>
    </location>
    <ligand>
        <name>FAD</name>
        <dbReference type="ChEBI" id="CHEBI:57692"/>
    </ligand>
</feature>
<dbReference type="GO" id="GO:0003677">
    <property type="term" value="F:DNA binding"/>
    <property type="evidence" value="ECO:0007669"/>
    <property type="project" value="TreeGrafter"/>
</dbReference>
<proteinExistence type="inferred from homology"/>
<dbReference type="NCBIfam" id="TIGR02765">
    <property type="entry name" value="crypto_DASH"/>
    <property type="match status" value="1"/>
</dbReference>
<evidence type="ECO:0000256" key="5">
    <source>
        <dbReference type="ARBA" id="ARBA00022991"/>
    </source>
</evidence>
<evidence type="ECO:0000256" key="2">
    <source>
        <dbReference type="ARBA" id="ARBA00017881"/>
    </source>
</evidence>
<dbReference type="InterPro" id="IPR036155">
    <property type="entry name" value="Crypto/Photolyase_N_sf"/>
</dbReference>
<dbReference type="PRINTS" id="PR00147">
    <property type="entry name" value="DNAPHOTLYASE"/>
</dbReference>
<dbReference type="InterPro" id="IPR002081">
    <property type="entry name" value="Cryptochrome/DNA_photolyase_1"/>
</dbReference>
<protein>
    <recommendedName>
        <fullName evidence="2 7">Cryptochrome DASH</fullName>
    </recommendedName>
</protein>
<dbReference type="EMBL" id="AAUX01000001">
    <property type="protein sequence ID" value="EAV46570.1"/>
    <property type="molecule type" value="Genomic_DNA"/>
</dbReference>
<evidence type="ECO:0000313" key="9">
    <source>
        <dbReference type="EMBL" id="EAV46570.1"/>
    </source>
</evidence>
<keyword evidence="9" id="KW-0456">Lyase</keyword>
<dbReference type="GO" id="GO:0003904">
    <property type="term" value="F:deoxyribodipyrimidine photo-lyase activity"/>
    <property type="evidence" value="ECO:0007669"/>
    <property type="project" value="TreeGrafter"/>
</dbReference>
<comment type="similarity">
    <text evidence="1 7">Belongs to the DNA photolyase class-1 family.</text>
</comment>
<dbReference type="Pfam" id="PF00875">
    <property type="entry name" value="DNA_photolyase"/>
    <property type="match status" value="1"/>
</dbReference>
<evidence type="ECO:0000256" key="3">
    <source>
        <dbReference type="ARBA" id="ARBA00022630"/>
    </source>
</evidence>
<comment type="function">
    <text evidence="7">May have a photoreceptor function.</text>
</comment>
<dbReference type="Gene3D" id="3.40.50.620">
    <property type="entry name" value="HUPs"/>
    <property type="match status" value="1"/>
</dbReference>
<dbReference type="PROSITE" id="PS51645">
    <property type="entry name" value="PHR_CRY_ALPHA_BETA"/>
    <property type="match status" value="1"/>
</dbReference>
<evidence type="ECO:0000256" key="6">
    <source>
        <dbReference type="PIRSR" id="PIRSR602081-1"/>
    </source>
</evidence>
<dbReference type="Gene3D" id="1.10.579.10">
    <property type="entry name" value="DNA Cyclobutane Dipyrimidine Photolyase, subunit A, domain 3"/>
    <property type="match status" value="1"/>
</dbReference>
<dbReference type="GO" id="GO:0000719">
    <property type="term" value="P:photoreactive repair"/>
    <property type="evidence" value="ECO:0007669"/>
    <property type="project" value="TreeGrafter"/>
</dbReference>
<organism evidence="9 10">
    <name type="scientific">Methylophilales bacterium HTCC2181</name>
    <dbReference type="NCBI Taxonomy" id="383631"/>
    <lineage>
        <taxon>Bacteria</taxon>
        <taxon>Pseudomonadati</taxon>
        <taxon>Pseudomonadota</taxon>
        <taxon>Betaproteobacteria</taxon>
        <taxon>Nitrosomonadales</taxon>
        <taxon>OM43 clade</taxon>
    </lineage>
</organism>
<dbReference type="OrthoDB" id="9772484at2"/>
<accession>A0P4W0</accession>
<dbReference type="AlphaFoldDB" id="A0P4W0"/>
<keyword evidence="4 6" id="KW-0274">FAD</keyword>
<comment type="cofactor">
    <cofactor evidence="6 7">
        <name>FAD</name>
        <dbReference type="ChEBI" id="CHEBI:57692"/>
    </cofactor>
    <text evidence="6 7">Binds 1 FAD per subunit.</text>
</comment>
<dbReference type="InterPro" id="IPR014133">
    <property type="entry name" value="Cry_DASH"/>
</dbReference>